<dbReference type="Gene3D" id="3.40.1620.60">
    <property type="match status" value="1"/>
</dbReference>
<evidence type="ECO:0000256" key="3">
    <source>
        <dbReference type="ARBA" id="ARBA00022670"/>
    </source>
</evidence>
<dbReference type="Proteomes" id="UP000215902">
    <property type="component" value="Unassembled WGS sequence"/>
</dbReference>
<keyword evidence="8" id="KW-1015">Disulfide bond</keyword>
<dbReference type="PANTHER" id="PTHR13723">
    <property type="entry name" value="ADAMTS A DISINTEGRIN AND METALLOPROTEASE WITH THROMBOSPONDIN MOTIFS PROTEASE"/>
    <property type="match status" value="1"/>
</dbReference>
<evidence type="ECO:0000256" key="10">
    <source>
        <dbReference type="PROSITE-ProRule" id="PRU00276"/>
    </source>
</evidence>
<keyword evidence="3" id="KW-0645">Protease</keyword>
<evidence type="ECO:0000259" key="12">
    <source>
        <dbReference type="PROSITE" id="PS50215"/>
    </source>
</evidence>
<accession>A0A267G0X6</accession>
<dbReference type="PROSITE" id="PS50215">
    <property type="entry name" value="ADAM_MEPRO"/>
    <property type="match status" value="1"/>
</dbReference>
<reference evidence="14 15" key="1">
    <citation type="submission" date="2017-06" db="EMBL/GenBank/DDBJ databases">
        <title>A platform for efficient transgenesis in Macrostomum lignano, a flatworm model organism for stem cell research.</title>
        <authorList>
            <person name="Berezikov E."/>
        </authorList>
    </citation>
    <scope>NUCLEOTIDE SEQUENCE [LARGE SCALE GENOMIC DNA]</scope>
    <source>
        <strain evidence="14">DV1</strain>
        <tissue evidence="14">Whole organism</tissue>
    </source>
</reference>
<evidence type="ECO:0000256" key="7">
    <source>
        <dbReference type="ARBA" id="ARBA00023049"/>
    </source>
</evidence>
<dbReference type="Gene3D" id="2.20.100.10">
    <property type="entry name" value="Thrombospondin type-1 (TSP1) repeat"/>
    <property type="match status" value="6"/>
</dbReference>
<sequence>MNRLLLIVQCCLALNGMLSTGSLTANNKSEARDPASLSSRHRLTLLDAQLTDKLEVRLLLRLSCIIARKIEQCQTPPLLLNVTRSVGLYSWADSNQSAVQREAESALCQFFGDVIGDDGGVGKRFSFASLNLCRGPFGLIDTGRRKFLVEPWPRDSLGLNLTAEHFTASSQFNKRALEAAFITDANFVLLSTVASKPGLATAMSHQHSLAKFGPGRDPFAGKRCVTKTPPADLRPDNQRLSRRPRRSVSTTIVDEIVSHRFVEILFVVDSSIVSFHRAILDDFVFGILGIAQGVFRDPQLEESIELSLASVYRLTSEEEAEIMSLDTDQVASDVLDSFNAWIGRLHRSRFGQSVSWDISVLLTRKFLFSFVEFDGKLVKDPVLGITTYRSLCEMLRNGIVLQEIGLQSGFSLAHELGHTFNMYHDGSPVCSRKLYPHEARGNFVMDSSLHPSTYPWTWSTCSKLHLRQFLRTSQSDCTRERSRPAALQQQKSKRSFESRFYPRFTVNEQCRLLFGAEASQCDTNLRPCGTLWCRVSMSHNKSICWSKKVVWAPGTPCGNEKICLDGECVPAGHGAIDGGWSQWSEWTNCTVDCGGGVRWRRRFCDNPRPRRGGSFCRGQRAMAETCSQASCSQQSTGGSVEAPRVLVLGAGVTARDAQCAQFAVKQARSVEIAAEVGDAREQRLTAVALHHRLSSDSLCRSVTCSMQPADRSGNSVRSSRLARIFTVDRVRDGSPCHPFDYGVCIGGVCQPAGCDGVLNSNSRWDACGVCGGSNETCHLQSRSFEIDIKPGTSYLHTFSQGSSSIELMTEGGGGRFCTVELIKSSKDSSDKGKFLDSLYPNGNHMKTNLAEIVNQKKPESNNFIETTSSKELADRFDEEYMASGAWILISKKQNDWRIRGIGRLSSNLSVRIKITSERISTSNLHKKIKVTSRAFVPNLRIRVAAVDNCSRLCQGRQKVEHICEDISGMKLGAVRRLPMAVCRSVHPPIPIPPLPPSLMCNTHCRLEWRRVAGNCSARCGSGTAVDSFDCVLSKSDGTPDVVLDEPIKDVKYKDAYCDNRSVRLLQRDCIGDCRPVAWRLRSWSACSKTCGSGGTRSRLAVCEELQVFGGRRWLDSECKDEPIPGKLIEACENTTVECPKWKISEWSSCDAYCSSGIKQRSVYCRWKSEPVPSELCPGQMPETVRNCTGWCFGRWVAGNWSKCHMPCQNGHRFREVNCMIGTRKVNSLNCPRASMPEYLQDCSNQCVHWLYSKWGRCSTTCGSLGSQARLYLCANASNHLINSSYCMKWIGPPTDTVRPCFVDLPALPDCPDSRPPARRFDWRVTEWSKCSQSCGPHGRRHRRVDCLIMDGSNETANETECSRLTPKPKSAEPCNAQINCPYWVIRPWSECLAECDEGIQLRSVRCHQNGSVVDEHRCDQSARPIELRPCNSSTPCPGKWVAGQWSECSRSCGRHQGVRLRRVTCQSLSGRPAPDAACSHEQRPANLMECTQLPCPTWVPTEWSSCVGVCSTGVRTRDLHCRWSNGSLAANATLCSETQPPVVKESCKLDGPSCRWRIGPWSNCRLPASAICSGDRRGHRHRSVECRLGADGPVLPDALCIQQQRLVRPRNRRRCRSSIADLTLGKNNNTVACGRPRKRHVGGHVGTISGFVITSSDLRPAWRVGPWSACSASCGRGYQIRRLTPCNSTEANTPSDCRQSRRRPRERRRCFLAFCPHAWTVDPWSSCSTSCGRGWISRQVSCQRISPEGWRDGPAVDAATACDQKLRPESRMACNLGECRDATDSRRSVGGSPFWEVGDYDECRYGSGGCGEGERQRSVRCRQQPGHWPDAMSSVEAGCRRDEMPPDRDACAPRRCRARTCAELKSSTRVKLDGQYRLSIDGRDVRVYCFGMESRKPREFISLPAASAAFDRSAGLNYAVMHNIGLTDPAPSACPPAAAVAGFSRAVCSQPGALCRVTPDRPGAFVSGMAAFKKYRLLLSPRLALDATDGTFAISWKSFVPAGRAGDCFSRLSGCSVGSFSIDLTGTDFVLDSEANVWQGENTSTVTVNYLDDQRVHGICGGYCGYCKLRNDRLLIRTLKTDAAGIGDSTSESKNHHNKILDDILVYG</sequence>
<evidence type="ECO:0008006" key="16">
    <source>
        <dbReference type="Google" id="ProtNLM"/>
    </source>
</evidence>
<evidence type="ECO:0000256" key="6">
    <source>
        <dbReference type="ARBA" id="ARBA00022833"/>
    </source>
</evidence>
<evidence type="ECO:0000313" key="15">
    <source>
        <dbReference type="Proteomes" id="UP000215902"/>
    </source>
</evidence>
<gene>
    <name evidence="14" type="ORF">BOX15_Mlig024946g2</name>
</gene>
<evidence type="ECO:0000256" key="8">
    <source>
        <dbReference type="ARBA" id="ARBA00023157"/>
    </source>
</evidence>
<evidence type="ECO:0000256" key="2">
    <source>
        <dbReference type="ARBA" id="ARBA00022525"/>
    </source>
</evidence>
<dbReference type="PROSITE" id="PS50092">
    <property type="entry name" value="TSP1"/>
    <property type="match status" value="10"/>
</dbReference>
<dbReference type="GO" id="GO:0004222">
    <property type="term" value="F:metalloendopeptidase activity"/>
    <property type="evidence" value="ECO:0007669"/>
    <property type="project" value="InterPro"/>
</dbReference>
<feature type="domain" description="GON" evidence="13">
    <location>
        <begin position="1857"/>
        <end position="2080"/>
    </location>
</feature>
<evidence type="ECO:0000256" key="5">
    <source>
        <dbReference type="ARBA" id="ARBA00022801"/>
    </source>
</evidence>
<keyword evidence="5" id="KW-0378">Hydrolase</keyword>
<dbReference type="InterPro" id="IPR001590">
    <property type="entry name" value="Peptidase_M12B"/>
</dbReference>
<feature type="binding site" evidence="10">
    <location>
        <position position="414"/>
    </location>
    <ligand>
        <name>Zn(2+)</name>
        <dbReference type="ChEBI" id="CHEBI:29105"/>
        <note>catalytic</note>
    </ligand>
</feature>
<dbReference type="GO" id="GO:0006508">
    <property type="term" value="P:proteolysis"/>
    <property type="evidence" value="ECO:0007669"/>
    <property type="project" value="UniProtKB-KW"/>
</dbReference>
<comment type="subcellular location">
    <subcellularLocation>
        <location evidence="1">Secreted</location>
    </subcellularLocation>
</comment>
<evidence type="ECO:0000256" key="1">
    <source>
        <dbReference type="ARBA" id="ARBA00004613"/>
    </source>
</evidence>
<dbReference type="GO" id="GO:0031012">
    <property type="term" value="C:extracellular matrix"/>
    <property type="evidence" value="ECO:0007669"/>
    <property type="project" value="TreeGrafter"/>
</dbReference>
<dbReference type="EMBL" id="NIVC01000660">
    <property type="protein sequence ID" value="PAA78919.1"/>
    <property type="molecule type" value="Genomic_DNA"/>
</dbReference>
<keyword evidence="11" id="KW-0732">Signal</keyword>
<evidence type="ECO:0000313" key="14">
    <source>
        <dbReference type="EMBL" id="PAA78919.1"/>
    </source>
</evidence>
<dbReference type="InterPro" id="IPR050439">
    <property type="entry name" value="ADAMTS_ADAMTS-like"/>
</dbReference>
<dbReference type="SMART" id="SM00608">
    <property type="entry name" value="ACR"/>
    <property type="match status" value="1"/>
</dbReference>
<dbReference type="Gene3D" id="2.60.120.830">
    <property type="match status" value="1"/>
</dbReference>
<keyword evidence="6 10" id="KW-0862">Zinc</keyword>
<evidence type="ECO:0000256" key="9">
    <source>
        <dbReference type="ARBA" id="ARBA00023180"/>
    </source>
</evidence>
<dbReference type="OrthoDB" id="5948003at2759"/>
<evidence type="ECO:0000256" key="11">
    <source>
        <dbReference type="SAM" id="SignalP"/>
    </source>
</evidence>
<comment type="caution">
    <text evidence="10">Lacks conserved residue(s) required for the propagation of feature annotation.</text>
</comment>
<feature type="domain" description="Peptidase M12B" evidence="12">
    <location>
        <begin position="260"/>
        <end position="482"/>
    </location>
</feature>
<organism evidence="14 15">
    <name type="scientific">Macrostomum lignano</name>
    <dbReference type="NCBI Taxonomy" id="282301"/>
    <lineage>
        <taxon>Eukaryota</taxon>
        <taxon>Metazoa</taxon>
        <taxon>Spiralia</taxon>
        <taxon>Lophotrochozoa</taxon>
        <taxon>Platyhelminthes</taxon>
        <taxon>Rhabditophora</taxon>
        <taxon>Macrostomorpha</taxon>
        <taxon>Macrostomida</taxon>
        <taxon>Macrostomidae</taxon>
        <taxon>Macrostomum</taxon>
    </lineage>
</organism>
<comment type="caution">
    <text evidence="14">The sequence shown here is derived from an EMBL/GenBank/DDBJ whole genome shotgun (WGS) entry which is preliminary data.</text>
</comment>
<feature type="active site" evidence="10">
    <location>
        <position position="415"/>
    </location>
</feature>
<dbReference type="Pfam" id="PF08685">
    <property type="entry name" value="GON"/>
    <property type="match status" value="1"/>
</dbReference>
<dbReference type="FunFam" id="2.20.100.10:FF:000002">
    <property type="entry name" value="Unc-5 netrin receptor C"/>
    <property type="match status" value="1"/>
</dbReference>
<feature type="binding site" evidence="10">
    <location>
        <position position="424"/>
    </location>
    <ligand>
        <name>Zn(2+)</name>
        <dbReference type="ChEBI" id="CHEBI:29105"/>
        <note>catalytic</note>
    </ligand>
</feature>
<feature type="signal peptide" evidence="11">
    <location>
        <begin position="1"/>
        <end position="20"/>
    </location>
</feature>
<dbReference type="SUPFAM" id="SSF55486">
    <property type="entry name" value="Metalloproteases ('zincins'), catalytic domain"/>
    <property type="match status" value="1"/>
</dbReference>
<dbReference type="Pfam" id="PF00090">
    <property type="entry name" value="TSP_1"/>
    <property type="match status" value="2"/>
</dbReference>
<dbReference type="Gene3D" id="3.40.390.10">
    <property type="entry name" value="Collagenase (Catalytic Domain)"/>
    <property type="match status" value="1"/>
</dbReference>
<dbReference type="GO" id="GO:0008270">
    <property type="term" value="F:zinc ion binding"/>
    <property type="evidence" value="ECO:0007669"/>
    <property type="project" value="InterPro"/>
</dbReference>
<dbReference type="InterPro" id="IPR012314">
    <property type="entry name" value="Pept_M12B_GON-ADAMTSs"/>
</dbReference>
<keyword evidence="4 10" id="KW-0479">Metal-binding</keyword>
<dbReference type="GO" id="GO:0005576">
    <property type="term" value="C:extracellular region"/>
    <property type="evidence" value="ECO:0007669"/>
    <property type="project" value="UniProtKB-SubCell"/>
</dbReference>
<dbReference type="STRING" id="282301.A0A267G0X6"/>
<dbReference type="InterPro" id="IPR006586">
    <property type="entry name" value="ADAM_Cys-rich"/>
</dbReference>
<dbReference type="SMART" id="SM00209">
    <property type="entry name" value="TSP1"/>
    <property type="match status" value="11"/>
</dbReference>
<dbReference type="InterPro" id="IPR041645">
    <property type="entry name" value="ADAMTS_CR_2"/>
</dbReference>
<keyword evidence="2" id="KW-0964">Secreted</keyword>
<dbReference type="Pfam" id="PF19030">
    <property type="entry name" value="TSP1_ADAMTS"/>
    <property type="match status" value="9"/>
</dbReference>
<dbReference type="InterPro" id="IPR024079">
    <property type="entry name" value="MetalloPept_cat_dom_sf"/>
</dbReference>
<keyword evidence="9" id="KW-0325">Glycoprotein</keyword>
<name>A0A267G0X6_9PLAT</name>
<proteinExistence type="predicted"/>
<feature type="binding site" evidence="10">
    <location>
        <position position="418"/>
    </location>
    <ligand>
        <name>Zn(2+)</name>
        <dbReference type="ChEBI" id="CHEBI:29105"/>
        <note>catalytic</note>
    </ligand>
</feature>
<dbReference type="SUPFAM" id="SSF82895">
    <property type="entry name" value="TSP-1 type 1 repeat"/>
    <property type="match status" value="10"/>
</dbReference>
<dbReference type="PROSITE" id="PS51046">
    <property type="entry name" value="GON"/>
    <property type="match status" value="1"/>
</dbReference>
<dbReference type="InterPro" id="IPR000884">
    <property type="entry name" value="TSP1_rpt"/>
</dbReference>
<protein>
    <recommendedName>
        <fullName evidence="16">Peptidase M12B domain-containing protein</fullName>
    </recommendedName>
</protein>
<keyword evidence="7" id="KW-0482">Metalloprotease</keyword>
<evidence type="ECO:0000259" key="13">
    <source>
        <dbReference type="PROSITE" id="PS51046"/>
    </source>
</evidence>
<dbReference type="Pfam" id="PF01421">
    <property type="entry name" value="Reprolysin"/>
    <property type="match status" value="1"/>
</dbReference>
<evidence type="ECO:0000256" key="4">
    <source>
        <dbReference type="ARBA" id="ARBA00022723"/>
    </source>
</evidence>
<dbReference type="Pfam" id="PF17771">
    <property type="entry name" value="ADAMTS_CR_2"/>
    <property type="match status" value="1"/>
</dbReference>
<keyword evidence="15" id="KW-1185">Reference proteome</keyword>
<dbReference type="InterPro" id="IPR036383">
    <property type="entry name" value="TSP1_rpt_sf"/>
</dbReference>
<dbReference type="GO" id="GO:0030198">
    <property type="term" value="P:extracellular matrix organization"/>
    <property type="evidence" value="ECO:0007669"/>
    <property type="project" value="TreeGrafter"/>
</dbReference>
<feature type="chain" id="PRO_5013102900" description="Peptidase M12B domain-containing protein" evidence="11">
    <location>
        <begin position="21"/>
        <end position="2108"/>
    </location>
</feature>
<dbReference type="PANTHER" id="PTHR13723:SF281">
    <property type="entry name" value="PAPILIN"/>
    <property type="match status" value="1"/>
</dbReference>